<keyword evidence="2" id="KW-1185">Reference proteome</keyword>
<name>A0ACC5ZMT0_9TELE</name>
<dbReference type="Proteomes" id="UP000830395">
    <property type="component" value="Chromosome 27"/>
</dbReference>
<sequence length="85" mass="9904">MITVDCLFHEDQGLLPCHKNYKALDHIKKWRKPESRAIFGGHKDQKTPKQMTVQEQENPKALITQRTQSMEGLPPKSKLLMDYNL</sequence>
<accession>A0ACC5ZMT0</accession>
<evidence type="ECO:0000313" key="1">
    <source>
        <dbReference type="EMBL" id="MCJ8748823.1"/>
    </source>
</evidence>
<protein>
    <submittedName>
        <fullName evidence="1">Uncharacterized protein</fullName>
    </submittedName>
</protein>
<evidence type="ECO:0000313" key="2">
    <source>
        <dbReference type="Proteomes" id="UP000830395"/>
    </source>
</evidence>
<gene>
    <name evidence="1" type="ORF">PDJAM_G00169080</name>
</gene>
<reference evidence="1" key="1">
    <citation type="submission" date="2020-02" db="EMBL/GenBank/DDBJ databases">
        <title>Genome sequencing of the panga catfish, Pangasius djambal.</title>
        <authorList>
            <person name="Wen M."/>
            <person name="Zahm M."/>
            <person name="Roques C."/>
            <person name="Cabau C."/>
            <person name="Klopp C."/>
            <person name="Donnadieu C."/>
            <person name="Jouanno E."/>
            <person name="Avarre J.-C."/>
            <person name="Campet M."/>
            <person name="Ha T."/>
            <person name="Dugue R."/>
            <person name="Lampietro C."/>
            <person name="Louis A."/>
            <person name="Herpin A."/>
            <person name="Echchiki A."/>
            <person name="Berthelot C."/>
            <person name="Parey E."/>
            <person name="Roest-Crollius H."/>
            <person name="Braasch I."/>
            <person name="Postlethwait J.H."/>
            <person name="Bobe J."/>
            <person name="Montfort J."/>
            <person name="Bouchez O."/>
            <person name="Begum T."/>
            <person name="Schartl M."/>
            <person name="Gustiano R."/>
            <person name="Guiguen Y."/>
        </authorList>
    </citation>
    <scope>NUCLEOTIDE SEQUENCE</scope>
    <source>
        <strain evidence="1">Pdj_M5554</strain>
    </source>
</reference>
<dbReference type="EMBL" id="CM041001">
    <property type="protein sequence ID" value="MCJ8748823.1"/>
    <property type="molecule type" value="Genomic_DNA"/>
</dbReference>
<organism evidence="1 2">
    <name type="scientific">Pangasius djambal</name>
    <dbReference type="NCBI Taxonomy" id="1691987"/>
    <lineage>
        <taxon>Eukaryota</taxon>
        <taxon>Metazoa</taxon>
        <taxon>Chordata</taxon>
        <taxon>Craniata</taxon>
        <taxon>Vertebrata</taxon>
        <taxon>Euteleostomi</taxon>
        <taxon>Actinopterygii</taxon>
        <taxon>Neopterygii</taxon>
        <taxon>Teleostei</taxon>
        <taxon>Ostariophysi</taxon>
        <taxon>Siluriformes</taxon>
        <taxon>Pangasiidae</taxon>
        <taxon>Pangasius</taxon>
    </lineage>
</organism>
<proteinExistence type="predicted"/>
<comment type="caution">
    <text evidence="1">The sequence shown here is derived from an EMBL/GenBank/DDBJ whole genome shotgun (WGS) entry which is preliminary data.</text>
</comment>